<dbReference type="GO" id="GO:0016787">
    <property type="term" value="F:hydrolase activity"/>
    <property type="evidence" value="ECO:0007669"/>
    <property type="project" value="UniProtKB-KW"/>
</dbReference>
<feature type="domain" description="Glycoside hydrolase family 57 N-terminal" evidence="4">
    <location>
        <begin position="6"/>
        <end position="397"/>
    </location>
</feature>
<keyword evidence="2 3" id="KW-0119">Carbohydrate metabolism</keyword>
<dbReference type="InterPro" id="IPR052046">
    <property type="entry name" value="GH57_Enzymes"/>
</dbReference>
<evidence type="ECO:0000256" key="3">
    <source>
        <dbReference type="RuleBase" id="RU361196"/>
    </source>
</evidence>
<reference evidence="5" key="1">
    <citation type="submission" date="2017-02" db="EMBL/GenBank/DDBJ databases">
        <title>Delving into the versatile metabolic prowess of the omnipresent phylum Bacteroidetes.</title>
        <authorList>
            <person name="Nobu M.K."/>
            <person name="Mei R."/>
            <person name="Narihiro T."/>
            <person name="Kuroda K."/>
            <person name="Liu W.-T."/>
        </authorList>
    </citation>
    <scope>NUCLEOTIDE SEQUENCE</scope>
    <source>
        <strain evidence="5">ADurb.Bin131</strain>
    </source>
</reference>
<gene>
    <name evidence="5" type="ORF">BWX89_00822</name>
</gene>
<evidence type="ECO:0000256" key="2">
    <source>
        <dbReference type="ARBA" id="ARBA00023277"/>
    </source>
</evidence>
<evidence type="ECO:0000256" key="1">
    <source>
        <dbReference type="ARBA" id="ARBA00006821"/>
    </source>
</evidence>
<dbReference type="Gene3D" id="3.20.110.10">
    <property type="entry name" value="Glycoside hydrolase 38, N terminal domain"/>
    <property type="match status" value="1"/>
</dbReference>
<comment type="similarity">
    <text evidence="1 3">Belongs to the glycosyl hydrolase 57 family.</text>
</comment>
<name>A0A1V6CA07_UNCT6</name>
<dbReference type="Proteomes" id="UP000485562">
    <property type="component" value="Unassembled WGS sequence"/>
</dbReference>
<dbReference type="InterPro" id="IPR011330">
    <property type="entry name" value="Glyco_hydro/deAcase_b/a-brl"/>
</dbReference>
<dbReference type="InterPro" id="IPR004300">
    <property type="entry name" value="Glyco_hydro_57_N"/>
</dbReference>
<proteinExistence type="inferred from homology"/>
<accession>A0A1V6CA07</accession>
<dbReference type="AlphaFoldDB" id="A0A1V6CA07"/>
<dbReference type="InterPro" id="IPR027291">
    <property type="entry name" value="Glyco_hydro_38_N_sf"/>
</dbReference>
<organism evidence="5">
    <name type="scientific">candidate division TA06 bacterium ADurb.Bin131</name>
    <dbReference type="NCBI Taxonomy" id="1852827"/>
    <lineage>
        <taxon>Bacteria</taxon>
        <taxon>Bacteria division TA06</taxon>
    </lineage>
</organism>
<protein>
    <submittedName>
        <fullName evidence="5">Glycosyl hydrolase family 57</fullName>
    </submittedName>
</protein>
<sequence>MTYLNLCWHFHQPYYLLPGSNILESSIITFRVLYSYYPMALMLKETGVKLTCNITPGLILQIKKISDGEIIDGFQEMLISEASNDTDRIKIFLDELPPRIKERNNIFQMLIERFNSKTISKREILDLKMWMHLACIHPILLSKEDTLLELYEKGIGFTQKDKDMVVAYEKRVFSEILSIYRELFESGSIEISTTPGYHPIMPLVCDLSIASTTKTSLKIPDIDFAYPDDVRQHIKFGLDVAGSTFGKKIEGIWPAEGSISNQVLDILSEFNVGWIGADQQILSESVQEISSTIYTWKDLFVMFFRNHEFSDRIGFIYQSWDEKNAAIDLINRIEEFSGNQDKLLTIILDGENPWEWYRNEGKIFLNEFYQRSLSSSKIKMTTFSEAKNLSFKRKSISSIPAGSWMGLHFDNWIGKPDANKLWKILADTRKTVQQYAGNSPLYDEIMKLILMAECSDFFWWMSVPADQTTRRKFYLLFQSIISQIYKKAGLEIPESILEEIPMSKILKEPEAFISPVIDGKITNFFEWLGACEIETGTLWTTFQPFQLPVKKIAYGYDKENFYVRIDTEERNFSSVSVEFKDAEKISFDTKEIPSDNFVVDECVEIKIPWQRIEKKDTVNFLIRVVYKESELIIPPAGFFVFTRKNFDDDWQV</sequence>
<evidence type="ECO:0000313" key="5">
    <source>
        <dbReference type="EMBL" id="OQB73723.1"/>
    </source>
</evidence>
<dbReference type="PANTHER" id="PTHR36306">
    <property type="entry name" value="ALPHA-AMYLASE-RELATED-RELATED"/>
    <property type="match status" value="1"/>
</dbReference>
<dbReference type="SUPFAM" id="SSF88713">
    <property type="entry name" value="Glycoside hydrolase/deacetylase"/>
    <property type="match status" value="1"/>
</dbReference>
<keyword evidence="5" id="KW-0378">Hydrolase</keyword>
<dbReference type="Pfam" id="PF03065">
    <property type="entry name" value="Glyco_hydro_57"/>
    <property type="match status" value="1"/>
</dbReference>
<dbReference type="GO" id="GO:0005975">
    <property type="term" value="P:carbohydrate metabolic process"/>
    <property type="evidence" value="ECO:0007669"/>
    <property type="project" value="InterPro"/>
</dbReference>
<dbReference type="CDD" id="cd10796">
    <property type="entry name" value="GH57N_APU"/>
    <property type="match status" value="1"/>
</dbReference>
<evidence type="ECO:0000259" key="4">
    <source>
        <dbReference type="Pfam" id="PF03065"/>
    </source>
</evidence>
<comment type="caution">
    <text evidence="5">The sequence shown here is derived from an EMBL/GenBank/DDBJ whole genome shotgun (WGS) entry which is preliminary data.</text>
</comment>
<dbReference type="EMBL" id="MWDQ01000067">
    <property type="protein sequence ID" value="OQB73723.1"/>
    <property type="molecule type" value="Genomic_DNA"/>
</dbReference>
<dbReference type="PANTHER" id="PTHR36306:SF1">
    <property type="entry name" value="ALPHA-AMYLASE-RELATED"/>
    <property type="match status" value="1"/>
</dbReference>